<evidence type="ECO:0000313" key="5">
    <source>
        <dbReference type="Proteomes" id="UP000282674"/>
    </source>
</evidence>
<keyword evidence="2" id="KW-0812">Transmembrane</keyword>
<dbReference type="SUPFAM" id="SSF53955">
    <property type="entry name" value="Lysozyme-like"/>
    <property type="match status" value="1"/>
</dbReference>
<keyword evidence="5" id="KW-1185">Reference proteome</keyword>
<evidence type="ECO:0000313" key="4">
    <source>
        <dbReference type="EMBL" id="RMI40799.1"/>
    </source>
</evidence>
<evidence type="ECO:0000259" key="3">
    <source>
        <dbReference type="Pfam" id="PF13406"/>
    </source>
</evidence>
<dbReference type="InterPro" id="IPR023346">
    <property type="entry name" value="Lysozyme-like_dom_sf"/>
</dbReference>
<dbReference type="PANTHER" id="PTHR30163">
    <property type="entry name" value="MEMBRANE-BOUND LYTIC MUREIN TRANSGLYCOSYLASE B"/>
    <property type="match status" value="1"/>
</dbReference>
<dbReference type="GO" id="GO:0008933">
    <property type="term" value="F:peptidoglycan lytic transglycosylase activity"/>
    <property type="evidence" value="ECO:0007669"/>
    <property type="project" value="TreeGrafter"/>
</dbReference>
<comment type="caution">
    <text evidence="4">The sequence shown here is derived from an EMBL/GenBank/DDBJ whole genome shotgun (WGS) entry which is preliminary data.</text>
</comment>
<gene>
    <name evidence="4" type="ORF">EBO15_25100</name>
</gene>
<protein>
    <submittedName>
        <fullName evidence="4">Lytic transglycosylase domain-containing protein</fullName>
    </submittedName>
</protein>
<dbReference type="CDD" id="cd13399">
    <property type="entry name" value="Slt35-like"/>
    <property type="match status" value="1"/>
</dbReference>
<feature type="domain" description="Transglycosylase SLT" evidence="3">
    <location>
        <begin position="343"/>
        <end position="392"/>
    </location>
</feature>
<feature type="transmembrane region" description="Helical" evidence="2">
    <location>
        <begin position="58"/>
        <end position="79"/>
    </location>
</feature>
<feature type="compositionally biased region" description="Gly residues" evidence="1">
    <location>
        <begin position="39"/>
        <end position="50"/>
    </location>
</feature>
<feature type="compositionally biased region" description="Low complexity" evidence="1">
    <location>
        <begin position="12"/>
        <end position="25"/>
    </location>
</feature>
<dbReference type="OrthoDB" id="9796191at2"/>
<sequence length="428" mass="43398">MVVVPPSPGPDSAPEAAGDPASAHAPAPPRAGNPRAGRPGAGKPGAGNGRPGRRRHGLVVTAVGILVAGSLAGGVYAALTVKDPEPARKDAAASTPGPDPLRNGPVTNLDTAAGQVAPLRRVVPPDVLAVGGTTITGAQVAKIGRIGHVKDVIAVAGGAVQLQGRQVNAFAVDPSVFRSWTPPGTAKRTELWTALASDQFVVSATAADQLQLSRGFQYPVVGRTVPNLVLGGSGSLGLPGIDMLVSKRSGTAMGLVDDIAVLVNAPGASPGKVAGQVKKILGAGSSAVNLHETKYQPSGQNGHAGSYLDLYRQAATTCPGLSWTVLAAIGQVESDHGRNPGRSSAGALGPMQFMPSTWATYGVDGDGDGKADIMNPYDAIPAAAKYLCANGAGKGGQSLYRAIFAYNHADWYVQKVLGLARAYAAQYK</sequence>
<evidence type="ECO:0000256" key="2">
    <source>
        <dbReference type="SAM" id="Phobius"/>
    </source>
</evidence>
<keyword evidence="2" id="KW-0472">Membrane</keyword>
<dbReference type="InterPro" id="IPR031304">
    <property type="entry name" value="SLT_2"/>
</dbReference>
<keyword evidence="2" id="KW-1133">Transmembrane helix</keyword>
<dbReference type="Pfam" id="PF13406">
    <property type="entry name" value="SLT_2"/>
    <property type="match status" value="1"/>
</dbReference>
<dbReference type="Gene3D" id="1.10.530.10">
    <property type="match status" value="1"/>
</dbReference>
<evidence type="ECO:0000256" key="1">
    <source>
        <dbReference type="SAM" id="MobiDB-lite"/>
    </source>
</evidence>
<organism evidence="4 5">
    <name type="scientific">Actinomadura harenae</name>
    <dbReference type="NCBI Taxonomy" id="2483351"/>
    <lineage>
        <taxon>Bacteria</taxon>
        <taxon>Bacillati</taxon>
        <taxon>Actinomycetota</taxon>
        <taxon>Actinomycetes</taxon>
        <taxon>Streptosporangiales</taxon>
        <taxon>Thermomonosporaceae</taxon>
        <taxon>Actinomadura</taxon>
    </lineage>
</organism>
<feature type="region of interest" description="Disordered" evidence="1">
    <location>
        <begin position="1"/>
        <end position="54"/>
    </location>
</feature>
<proteinExistence type="predicted"/>
<dbReference type="Proteomes" id="UP000282674">
    <property type="component" value="Unassembled WGS sequence"/>
</dbReference>
<dbReference type="GO" id="GO:0009253">
    <property type="term" value="P:peptidoglycan catabolic process"/>
    <property type="evidence" value="ECO:0007669"/>
    <property type="project" value="TreeGrafter"/>
</dbReference>
<dbReference type="EMBL" id="RFFG01000049">
    <property type="protein sequence ID" value="RMI40799.1"/>
    <property type="molecule type" value="Genomic_DNA"/>
</dbReference>
<name>A0A3M2LTI5_9ACTN</name>
<dbReference type="InterPro" id="IPR043426">
    <property type="entry name" value="MltB-like"/>
</dbReference>
<feature type="region of interest" description="Disordered" evidence="1">
    <location>
        <begin position="86"/>
        <end position="105"/>
    </location>
</feature>
<feature type="compositionally biased region" description="Pro residues" evidence="1">
    <location>
        <begin position="1"/>
        <end position="11"/>
    </location>
</feature>
<reference evidence="4 5" key="1">
    <citation type="submission" date="2018-10" db="EMBL/GenBank/DDBJ databases">
        <title>Isolation from soil.</title>
        <authorList>
            <person name="Hu J."/>
        </authorList>
    </citation>
    <scope>NUCLEOTIDE SEQUENCE [LARGE SCALE GENOMIC DNA]</scope>
    <source>
        <strain evidence="4 5">NEAU-Ht49</strain>
    </source>
</reference>
<accession>A0A3M2LTI5</accession>
<dbReference type="AlphaFoldDB" id="A0A3M2LTI5"/>
<dbReference type="PANTHER" id="PTHR30163:SF8">
    <property type="entry name" value="LYTIC MUREIN TRANSGLYCOSYLASE"/>
    <property type="match status" value="1"/>
</dbReference>